<evidence type="ECO:0000313" key="2">
    <source>
        <dbReference type="EMBL" id="PZF86646.1"/>
    </source>
</evidence>
<dbReference type="InterPro" id="IPR001466">
    <property type="entry name" value="Beta-lactam-related"/>
</dbReference>
<dbReference type="InterPro" id="IPR052907">
    <property type="entry name" value="Beta-lactamase/esterase"/>
</dbReference>
<name>A0A2W2CN70_9ACTN</name>
<evidence type="ECO:0000313" key="3">
    <source>
        <dbReference type="Proteomes" id="UP000248764"/>
    </source>
</evidence>
<dbReference type="PANTHER" id="PTHR43319:SF3">
    <property type="entry name" value="BETA-LACTAMASE-RELATED DOMAIN-CONTAINING PROTEIN"/>
    <property type="match status" value="1"/>
</dbReference>
<dbReference type="RefSeq" id="WP_111252644.1">
    <property type="nucleotide sequence ID" value="NZ_POTW01000001.1"/>
</dbReference>
<organism evidence="2 3">
    <name type="scientific">Jiangella anatolica</name>
    <dbReference type="NCBI Taxonomy" id="2670374"/>
    <lineage>
        <taxon>Bacteria</taxon>
        <taxon>Bacillati</taxon>
        <taxon>Actinomycetota</taxon>
        <taxon>Actinomycetes</taxon>
        <taxon>Jiangellales</taxon>
        <taxon>Jiangellaceae</taxon>
        <taxon>Jiangella</taxon>
    </lineage>
</organism>
<dbReference type="Proteomes" id="UP000248764">
    <property type="component" value="Unassembled WGS sequence"/>
</dbReference>
<dbReference type="InterPro" id="IPR012338">
    <property type="entry name" value="Beta-lactam/transpept-like"/>
</dbReference>
<sequence length="379" mass="39467">MTRLGGGAAPGYGPVADAFVAGLAEPEASGAALSVWHEGREVVDVWAGVADARDGRPWTRDTVTVLFSCSKGLAALVLARLHAASRLDLDAPIASVWPEFAAHGKGGVSVADVLAHRAGVSAPIADLGLDDVLDSSRFAARLAAQEPLWRPGTAHAYHAITYGAIVEEIVRRATGRELHDVFAAEIAAPLDADVSLMPDAALLARVAHLTTTPAYTRRAAEAGEWLERAATLGGAFPRTLVDGDRGFNDHRVLAAGLSAAGGIGTASGLARIWAATVRETRGVRLLGDDDVARLSAVRSEGPWFFDPLPPYPRWGAGVQLASDATPWLTPASFGHTGAGGQAGFADPGLGIGFGYVSNRMDVADRVSSILQALGRVVRR</sequence>
<dbReference type="SUPFAM" id="SSF56601">
    <property type="entry name" value="beta-lactamase/transpeptidase-like"/>
    <property type="match status" value="1"/>
</dbReference>
<feature type="domain" description="Beta-lactamase-related" evidence="1">
    <location>
        <begin position="17"/>
        <end position="362"/>
    </location>
</feature>
<accession>A0A2W2CN70</accession>
<keyword evidence="3" id="KW-1185">Reference proteome</keyword>
<dbReference type="PANTHER" id="PTHR43319">
    <property type="entry name" value="BETA-LACTAMASE-RELATED"/>
    <property type="match status" value="1"/>
</dbReference>
<protein>
    <submittedName>
        <fullName evidence="2">Carboxylesterase</fullName>
    </submittedName>
</protein>
<dbReference type="EMBL" id="POTW01000001">
    <property type="protein sequence ID" value="PZF86646.1"/>
    <property type="molecule type" value="Genomic_DNA"/>
</dbReference>
<dbReference type="Gene3D" id="3.40.710.10">
    <property type="entry name" value="DD-peptidase/beta-lactamase superfamily"/>
    <property type="match status" value="1"/>
</dbReference>
<proteinExistence type="predicted"/>
<comment type="caution">
    <text evidence="2">The sequence shown here is derived from an EMBL/GenBank/DDBJ whole genome shotgun (WGS) entry which is preliminary data.</text>
</comment>
<dbReference type="Pfam" id="PF00144">
    <property type="entry name" value="Beta-lactamase"/>
    <property type="match status" value="1"/>
</dbReference>
<dbReference type="AlphaFoldDB" id="A0A2W2CN70"/>
<evidence type="ECO:0000259" key="1">
    <source>
        <dbReference type="Pfam" id="PF00144"/>
    </source>
</evidence>
<gene>
    <name evidence="2" type="ORF">C1I92_00245</name>
</gene>
<reference evidence="2 3" key="1">
    <citation type="submission" date="2018-01" db="EMBL/GenBank/DDBJ databases">
        <title>Draft genome sequence of Jiangella sp. GTF31.</title>
        <authorList>
            <person name="Sahin N."/>
            <person name="Ay H."/>
            <person name="Saygin H."/>
        </authorList>
    </citation>
    <scope>NUCLEOTIDE SEQUENCE [LARGE SCALE GENOMIC DNA]</scope>
    <source>
        <strain evidence="2 3">GTF31</strain>
    </source>
</reference>